<dbReference type="Pfam" id="PF08460">
    <property type="entry name" value="SH3_5"/>
    <property type="match status" value="2"/>
</dbReference>
<dbReference type="Gene3D" id="2.30.30.40">
    <property type="entry name" value="SH3 Domains"/>
    <property type="match status" value="1"/>
</dbReference>
<dbReference type="InterPro" id="IPR007921">
    <property type="entry name" value="CHAP_dom"/>
</dbReference>
<evidence type="ECO:0000256" key="4">
    <source>
        <dbReference type="SAM" id="MobiDB-lite"/>
    </source>
</evidence>
<reference evidence="8" key="1">
    <citation type="journal article" date="2019" name="Int. J. Syst. Evol. Microbiol.">
        <title>The Global Catalogue of Microorganisms (GCM) 10K type strain sequencing project: providing services to taxonomists for standard genome sequencing and annotation.</title>
        <authorList>
            <consortium name="The Broad Institute Genomics Platform"/>
            <consortium name="The Broad Institute Genome Sequencing Center for Infectious Disease"/>
            <person name="Wu L."/>
            <person name="Ma J."/>
        </authorList>
    </citation>
    <scope>NUCLEOTIDE SEQUENCE [LARGE SCALE GENOMIC DNA]</scope>
    <source>
        <strain evidence="8">DT43</strain>
    </source>
</reference>
<dbReference type="InterPro" id="IPR013688">
    <property type="entry name" value="GBS_Bsp-like"/>
</dbReference>
<feature type="region of interest" description="Disordered" evidence="4">
    <location>
        <begin position="57"/>
        <end position="82"/>
    </location>
</feature>
<dbReference type="Gene3D" id="2.60.40.3760">
    <property type="match status" value="2"/>
</dbReference>
<dbReference type="NCBIfam" id="TIGR01168">
    <property type="entry name" value="YSIRK_signal"/>
    <property type="match status" value="1"/>
</dbReference>
<dbReference type="Pfam" id="PF05257">
    <property type="entry name" value="CHAP"/>
    <property type="match status" value="1"/>
</dbReference>
<keyword evidence="3 5" id="KW-0732">Signal</keyword>
<feature type="signal peptide" evidence="5">
    <location>
        <begin position="1"/>
        <end position="36"/>
    </location>
</feature>
<evidence type="ECO:0000256" key="3">
    <source>
        <dbReference type="ARBA" id="ARBA00022729"/>
    </source>
</evidence>
<evidence type="ECO:0000313" key="7">
    <source>
        <dbReference type="EMBL" id="MFC5630952.1"/>
    </source>
</evidence>
<dbReference type="Gene3D" id="3.90.1720.10">
    <property type="entry name" value="endopeptidase domain like (from Nostoc punctiforme)"/>
    <property type="match status" value="1"/>
</dbReference>
<dbReference type="Pfam" id="PF08481">
    <property type="entry name" value="GBS_Bsp-like"/>
    <property type="match status" value="2"/>
</dbReference>
<feature type="compositionally biased region" description="Basic and acidic residues" evidence="4">
    <location>
        <begin position="68"/>
        <end position="82"/>
    </location>
</feature>
<dbReference type="Proteomes" id="UP001596110">
    <property type="component" value="Unassembled WGS sequence"/>
</dbReference>
<evidence type="ECO:0000256" key="1">
    <source>
        <dbReference type="ARBA" id="ARBA00001561"/>
    </source>
</evidence>
<gene>
    <name evidence="7" type="ORF">ACFPQ3_04940</name>
</gene>
<feature type="compositionally biased region" description="Polar residues" evidence="4">
    <location>
        <begin position="57"/>
        <end position="67"/>
    </location>
</feature>
<proteinExistence type="predicted"/>
<evidence type="ECO:0000256" key="5">
    <source>
        <dbReference type="SAM" id="SignalP"/>
    </source>
</evidence>
<comment type="catalytic activity">
    <reaction evidence="1">
        <text>Hydrolyzes the link between N-acetylmuramoyl residues and L-amino acid residues in certain cell-wall glycopeptides.</text>
        <dbReference type="EC" id="3.5.1.28"/>
    </reaction>
</comment>
<feature type="domain" description="Peptidase C51" evidence="6">
    <location>
        <begin position="142"/>
        <end position="260"/>
    </location>
</feature>
<keyword evidence="8" id="KW-1185">Reference proteome</keyword>
<name>A0ABW0UCB9_9STRE</name>
<dbReference type="RefSeq" id="WP_232323173.1">
    <property type="nucleotide sequence ID" value="NZ_JBHSOJ010000016.1"/>
</dbReference>
<dbReference type="EC" id="3.5.1.28" evidence="2"/>
<evidence type="ECO:0000256" key="2">
    <source>
        <dbReference type="ARBA" id="ARBA00011901"/>
    </source>
</evidence>
<dbReference type="PROSITE" id="PS50911">
    <property type="entry name" value="CHAP"/>
    <property type="match status" value="1"/>
</dbReference>
<sequence length="629" mass="70117">MQKGMQTVQRFSIRKCGVGAASVLLGTFLMTGSVLAEEVSTTSEITSQLVTQVTSSEMTNATSTTTQENRDAIPSEMTEQKVEEPVVTVPKVTIPEAKKETPKVTIPNKEVAPKKTIPPIVEVSKVKKAQEMPKLNFLHLGDDYPAYLKNAAADSLIDPWRLFNRECVSFVAYRLSSVNGFTIPGAYGNANEWGPRARREGYLVNKQPAVGAVAWWNSCHVAWVSEVSGDYVTIEEYNYDYTHRYHKRTIHRSKVDGFIHFKDLSASSSIQTSSPVSVNQSGLSSSGTYTFSKKSVIRAEAKTSSPELDYYEVGQSVHYDKVVEAEGYKWLSYLSYSGNRRYIAIEALSVPTKGKLTIKNQNDAKGTFDVVISNVSHNQLKEVQVPIWSDKGGQDDIAWYVATKQSDGTYKVTVDISNHKNDRGIYHVHLYYQSNDGKQTFVAQTTTVPVVTTRVQQPTTGNIKIVNKNNHKGTFDIVVSDVSHAELKEVYVPVWSENAGQDDIAWYIASKQSDGTYKVTVDSSNHKNDRGTYHAHLYYQDNGGNQTYISQITTQLPVQIKAQITLPSKGIYVFKKSSPIKAEAKSVSPTLATYDKGEKVNYDRVLIAEGKQWISYLSYSGARRYIQVD</sequence>
<dbReference type="SMART" id="SM00287">
    <property type="entry name" value="SH3b"/>
    <property type="match status" value="2"/>
</dbReference>
<dbReference type="SUPFAM" id="SSF54001">
    <property type="entry name" value="Cysteine proteinases"/>
    <property type="match status" value="1"/>
</dbReference>
<organism evidence="7 8">
    <name type="scientific">Streptococcus caledonicus</name>
    <dbReference type="NCBI Taxonomy" id="2614158"/>
    <lineage>
        <taxon>Bacteria</taxon>
        <taxon>Bacillati</taxon>
        <taxon>Bacillota</taxon>
        <taxon>Bacilli</taxon>
        <taxon>Lactobacillales</taxon>
        <taxon>Streptococcaceae</taxon>
        <taxon>Streptococcus</taxon>
    </lineage>
</organism>
<accession>A0ABW0UCB9</accession>
<protein>
    <recommendedName>
        <fullName evidence="2">N-acetylmuramoyl-L-alanine amidase</fullName>
        <ecNumber evidence="2">3.5.1.28</ecNumber>
    </recommendedName>
</protein>
<evidence type="ECO:0000259" key="6">
    <source>
        <dbReference type="PROSITE" id="PS50911"/>
    </source>
</evidence>
<evidence type="ECO:0000313" key="8">
    <source>
        <dbReference type="Proteomes" id="UP001596110"/>
    </source>
</evidence>
<dbReference type="EMBL" id="JBHSOJ010000016">
    <property type="protein sequence ID" value="MFC5630952.1"/>
    <property type="molecule type" value="Genomic_DNA"/>
</dbReference>
<comment type="caution">
    <text evidence="7">The sequence shown here is derived from an EMBL/GenBank/DDBJ whole genome shotgun (WGS) entry which is preliminary data.</text>
</comment>
<dbReference type="InterPro" id="IPR005877">
    <property type="entry name" value="YSIRK_signal_dom"/>
</dbReference>
<dbReference type="Pfam" id="PF04650">
    <property type="entry name" value="YSIRK_signal"/>
    <property type="match status" value="1"/>
</dbReference>
<dbReference type="InterPro" id="IPR003646">
    <property type="entry name" value="SH3-like_bac-type"/>
</dbReference>
<feature type="chain" id="PRO_5045181429" description="N-acetylmuramoyl-L-alanine amidase" evidence="5">
    <location>
        <begin position="37"/>
        <end position="629"/>
    </location>
</feature>
<dbReference type="InterPro" id="IPR038765">
    <property type="entry name" value="Papain-like_cys_pep_sf"/>
</dbReference>